<dbReference type="GO" id="GO:0003700">
    <property type="term" value="F:DNA-binding transcription factor activity"/>
    <property type="evidence" value="ECO:0007669"/>
    <property type="project" value="InterPro"/>
</dbReference>
<dbReference type="InterPro" id="IPR005119">
    <property type="entry name" value="LysR_subst-bd"/>
</dbReference>
<dbReference type="Pfam" id="PF03466">
    <property type="entry name" value="LysR_substrate"/>
    <property type="match status" value="1"/>
</dbReference>
<dbReference type="Proteomes" id="UP000300879">
    <property type="component" value="Chromosome"/>
</dbReference>
<comment type="similarity">
    <text evidence="1">Belongs to the LysR transcriptional regulatory family.</text>
</comment>
<dbReference type="GO" id="GO:0005829">
    <property type="term" value="C:cytosol"/>
    <property type="evidence" value="ECO:0007669"/>
    <property type="project" value="TreeGrafter"/>
</dbReference>
<dbReference type="InterPro" id="IPR036390">
    <property type="entry name" value="WH_DNA-bd_sf"/>
</dbReference>
<evidence type="ECO:0000256" key="3">
    <source>
        <dbReference type="ARBA" id="ARBA00023125"/>
    </source>
</evidence>
<accession>A0A4V1G4D8</accession>
<dbReference type="InterPro" id="IPR036388">
    <property type="entry name" value="WH-like_DNA-bd_sf"/>
</dbReference>
<feature type="domain" description="HTH lysR-type" evidence="5">
    <location>
        <begin position="1"/>
        <end position="58"/>
    </location>
</feature>
<dbReference type="Gene3D" id="1.10.10.10">
    <property type="entry name" value="Winged helix-like DNA-binding domain superfamily/Winged helix DNA-binding domain"/>
    <property type="match status" value="1"/>
</dbReference>
<evidence type="ECO:0000256" key="4">
    <source>
        <dbReference type="ARBA" id="ARBA00023163"/>
    </source>
</evidence>
<dbReference type="PROSITE" id="PS50931">
    <property type="entry name" value="HTH_LYSR"/>
    <property type="match status" value="1"/>
</dbReference>
<name>A0A4V1G4D8_9BACL</name>
<dbReference type="PANTHER" id="PTHR30419">
    <property type="entry name" value="HTH-TYPE TRANSCRIPTIONAL REGULATOR YBHD"/>
    <property type="match status" value="1"/>
</dbReference>
<dbReference type="EMBL" id="CP040396">
    <property type="protein sequence ID" value="QCT04344.1"/>
    <property type="molecule type" value="Genomic_DNA"/>
</dbReference>
<dbReference type="Pfam" id="PF00126">
    <property type="entry name" value="HTH_1"/>
    <property type="match status" value="1"/>
</dbReference>
<keyword evidence="4" id="KW-0804">Transcription</keyword>
<dbReference type="AlphaFoldDB" id="A0A4V1G4D8"/>
<dbReference type="CDD" id="cd05466">
    <property type="entry name" value="PBP2_LTTR_substrate"/>
    <property type="match status" value="1"/>
</dbReference>
<dbReference type="RefSeq" id="WP_138227067.1">
    <property type="nucleotide sequence ID" value="NZ_CP040396.1"/>
</dbReference>
<organism evidence="6 7">
    <name type="scientific">Paenibacillus algicola</name>
    <dbReference type="NCBI Taxonomy" id="2565926"/>
    <lineage>
        <taxon>Bacteria</taxon>
        <taxon>Bacillati</taxon>
        <taxon>Bacillota</taxon>
        <taxon>Bacilli</taxon>
        <taxon>Bacillales</taxon>
        <taxon>Paenibacillaceae</taxon>
        <taxon>Paenibacillus</taxon>
    </lineage>
</organism>
<sequence length="280" mass="31590">MRIEWIDAFLATVETASLTKASEQLNLTQPALSKQIRTLEGDVGAELFVRSTTGVTLTKAGEQLLPAAKTIRNEWNEVKKAIAMEQGLKGIAIGAWPSVATSYLPKKLAFTNRSDYSLRISHSYVELLSFLKEGKIDVALFDNTGIDHPFFSTFLFAEGFRLYVHKDHPIYGIRENVYFEDIKDEEFLMLLETCDARRLIEKEFENLGATLNISSEIEFGHSILGFIEARIGISILPDIFAERLSADLRAIPIENFDVKRKVSIMARDEKVGRKVLAMIR</sequence>
<dbReference type="PRINTS" id="PR00039">
    <property type="entry name" value="HTHLYSR"/>
</dbReference>
<dbReference type="Gene3D" id="3.40.190.290">
    <property type="match status" value="1"/>
</dbReference>
<evidence type="ECO:0000259" key="5">
    <source>
        <dbReference type="PROSITE" id="PS50931"/>
    </source>
</evidence>
<keyword evidence="7" id="KW-1185">Reference proteome</keyword>
<keyword evidence="2" id="KW-0805">Transcription regulation</keyword>
<keyword evidence="3" id="KW-0238">DNA-binding</keyword>
<evidence type="ECO:0000256" key="2">
    <source>
        <dbReference type="ARBA" id="ARBA00023015"/>
    </source>
</evidence>
<evidence type="ECO:0000256" key="1">
    <source>
        <dbReference type="ARBA" id="ARBA00009437"/>
    </source>
</evidence>
<reference evidence="6 7" key="1">
    <citation type="submission" date="2019-05" db="EMBL/GenBank/DDBJ databases">
        <authorList>
            <person name="Chen C."/>
        </authorList>
    </citation>
    <scope>NUCLEOTIDE SEQUENCE [LARGE SCALE GENOMIC DNA]</scope>
    <source>
        <strain evidence="6 7">HB172198</strain>
    </source>
</reference>
<dbReference type="OrthoDB" id="9803735at2"/>
<evidence type="ECO:0000313" key="6">
    <source>
        <dbReference type="EMBL" id="QCT04344.1"/>
    </source>
</evidence>
<protein>
    <submittedName>
        <fullName evidence="6">LysR family transcriptional regulator</fullName>
    </submittedName>
</protein>
<dbReference type="FunFam" id="1.10.10.10:FF:000001">
    <property type="entry name" value="LysR family transcriptional regulator"/>
    <property type="match status" value="1"/>
</dbReference>
<dbReference type="KEGG" id="palo:E6C60_3634"/>
<proteinExistence type="inferred from homology"/>
<dbReference type="GO" id="GO:0003677">
    <property type="term" value="F:DNA binding"/>
    <property type="evidence" value="ECO:0007669"/>
    <property type="project" value="UniProtKB-KW"/>
</dbReference>
<dbReference type="SUPFAM" id="SSF53850">
    <property type="entry name" value="Periplasmic binding protein-like II"/>
    <property type="match status" value="1"/>
</dbReference>
<dbReference type="SUPFAM" id="SSF46785">
    <property type="entry name" value="Winged helix' DNA-binding domain"/>
    <property type="match status" value="1"/>
</dbReference>
<gene>
    <name evidence="6" type="ORF">E6C60_3634</name>
</gene>
<dbReference type="InterPro" id="IPR000847">
    <property type="entry name" value="LysR_HTH_N"/>
</dbReference>
<evidence type="ECO:0000313" key="7">
    <source>
        <dbReference type="Proteomes" id="UP000300879"/>
    </source>
</evidence>
<dbReference type="InterPro" id="IPR050950">
    <property type="entry name" value="HTH-type_LysR_regulators"/>
</dbReference>